<dbReference type="EMBL" id="BMAW01107245">
    <property type="protein sequence ID" value="GFT28361.1"/>
    <property type="molecule type" value="Genomic_DNA"/>
</dbReference>
<dbReference type="Proteomes" id="UP000887013">
    <property type="component" value="Unassembled WGS sequence"/>
</dbReference>
<reference evidence="2" key="1">
    <citation type="submission" date="2020-08" db="EMBL/GenBank/DDBJ databases">
        <title>Multicomponent nature underlies the extraordinary mechanical properties of spider dragline silk.</title>
        <authorList>
            <person name="Kono N."/>
            <person name="Nakamura H."/>
            <person name="Mori M."/>
            <person name="Yoshida Y."/>
            <person name="Ohtoshi R."/>
            <person name="Malay A.D."/>
            <person name="Moran D.A.P."/>
            <person name="Tomita M."/>
            <person name="Numata K."/>
            <person name="Arakawa K."/>
        </authorList>
    </citation>
    <scope>NUCLEOTIDE SEQUENCE</scope>
</reference>
<comment type="caution">
    <text evidence="2">The sequence shown here is derived from an EMBL/GenBank/DDBJ whole genome shotgun (WGS) entry which is preliminary data.</text>
</comment>
<dbReference type="SMART" id="SM00503">
    <property type="entry name" value="SynN"/>
    <property type="match status" value="1"/>
</dbReference>
<accession>A0A8X6NS59</accession>
<dbReference type="GO" id="GO:0016192">
    <property type="term" value="P:vesicle-mediated transport"/>
    <property type="evidence" value="ECO:0007669"/>
    <property type="project" value="InterPro"/>
</dbReference>
<feature type="domain" description="Syntaxin N-terminal" evidence="1">
    <location>
        <begin position="1"/>
        <end position="115"/>
    </location>
</feature>
<name>A0A8X6NS59_NEPPI</name>
<organism evidence="2 3">
    <name type="scientific">Nephila pilipes</name>
    <name type="common">Giant wood spider</name>
    <name type="synonym">Nephila maculata</name>
    <dbReference type="NCBI Taxonomy" id="299642"/>
    <lineage>
        <taxon>Eukaryota</taxon>
        <taxon>Metazoa</taxon>
        <taxon>Ecdysozoa</taxon>
        <taxon>Arthropoda</taxon>
        <taxon>Chelicerata</taxon>
        <taxon>Arachnida</taxon>
        <taxon>Araneae</taxon>
        <taxon>Araneomorphae</taxon>
        <taxon>Entelegynae</taxon>
        <taxon>Araneoidea</taxon>
        <taxon>Nephilidae</taxon>
        <taxon>Nephila</taxon>
    </lineage>
</organism>
<dbReference type="GO" id="GO:0016020">
    <property type="term" value="C:membrane"/>
    <property type="evidence" value="ECO:0007669"/>
    <property type="project" value="InterPro"/>
</dbReference>
<proteinExistence type="predicted"/>
<protein>
    <submittedName>
        <fullName evidence="2">Syntaxin-1A</fullName>
    </submittedName>
</protein>
<dbReference type="InterPro" id="IPR010989">
    <property type="entry name" value="SNARE"/>
</dbReference>
<keyword evidence="3" id="KW-1185">Reference proteome</keyword>
<dbReference type="Gene3D" id="1.20.58.70">
    <property type="match status" value="1"/>
</dbReference>
<dbReference type="SUPFAM" id="SSF47661">
    <property type="entry name" value="t-snare proteins"/>
    <property type="match status" value="1"/>
</dbReference>
<gene>
    <name evidence="2" type="primary">X975_14809</name>
    <name evidence="2" type="ORF">NPIL_156841</name>
</gene>
<evidence type="ECO:0000259" key="1">
    <source>
        <dbReference type="SMART" id="SM00503"/>
    </source>
</evidence>
<dbReference type="InterPro" id="IPR006011">
    <property type="entry name" value="Syntaxin_N"/>
</dbReference>
<evidence type="ECO:0000313" key="2">
    <source>
        <dbReference type="EMBL" id="GFT28361.1"/>
    </source>
</evidence>
<dbReference type="Pfam" id="PF00804">
    <property type="entry name" value="Syntaxin"/>
    <property type="match status" value="1"/>
</dbReference>
<evidence type="ECO:0000313" key="3">
    <source>
        <dbReference type="Proteomes" id="UP000887013"/>
    </source>
</evidence>
<dbReference type="OrthoDB" id="6431323at2759"/>
<dbReference type="AlphaFoldDB" id="A0A8X6NS59"/>
<sequence length="160" mass="18827">MEEKSRKLFARIEANIDELEEYISEIKKKHSKILSSPFHDEEDFHELDRLMAKVQSYCANTWSLLNVAKKTRQKDSVKRCSIRMETVQLNSLYQKFLDTVSDYSAAQASYRQRKKKLLKKQLEINPIRYLSKSIGLHKRYLAGLIEKCSSSLSRIPIRKK</sequence>